<sequence>MLHRCITRARVRFISWSRIEIHGIVFTEGSEKCSGFDLTNDIFIQRINFIVLEYFKHCLGYWCFPGVLLYKSLRVDRRNDPHILTEK</sequence>
<name>Q84552_PBCV1</name>
<dbReference type="OrthoDB" id="39475at10239"/>
<dbReference type="PIR" id="T17723">
    <property type="entry name" value="T17723"/>
</dbReference>
<reference evidence="1 2" key="8">
    <citation type="journal article" date="2010" name="J. Virol.">
        <title>Microarray analysis of Paramecium bursaria chlorella virus 1 transcription.</title>
        <authorList>
            <person name="Yanai-Balser G.M."/>
            <person name="Duncan G.A."/>
            <person name="Eudy J.D."/>
            <person name="Wang D."/>
            <person name="Li X."/>
            <person name="Agarkova I.V."/>
            <person name="Dunigan D.D."/>
            <person name="Van Etten J.L."/>
        </authorList>
    </citation>
    <scope>NUCLEOTIDE SEQUENCE [LARGE SCALE GENOMIC DNA]</scope>
</reference>
<reference evidence="1 2" key="1">
    <citation type="journal article" date="1995" name="Virology">
        <title>Analysis of 45 kb of DNA located at the left end of the chlorella virus PBCV-1 genome.</title>
        <authorList>
            <person name="Lu Z."/>
            <person name="Li Y."/>
            <person name="Zhang Y."/>
            <person name="Kutish G.F."/>
            <person name="Rock D.L."/>
            <person name="Van Etten J.L."/>
        </authorList>
    </citation>
    <scope>NUCLEOTIDE SEQUENCE [LARGE SCALE GENOMIC DNA]</scope>
</reference>
<dbReference type="Proteomes" id="UP000000862">
    <property type="component" value="Segment"/>
</dbReference>
<reference evidence="1 2" key="3">
    <citation type="journal article" date="1996" name="Virology">
        <title>Analysis of 94 kb of the chlorella virus PBCV-1 330-kb genome: map positions 88 to 182.</title>
        <authorList>
            <person name="Lu Z."/>
            <person name="Li Y."/>
            <person name="Que Q."/>
            <person name="Kutish G.F."/>
            <person name="Rock D.L."/>
            <person name="Van Etten J.L."/>
        </authorList>
    </citation>
    <scope>NUCLEOTIDE SEQUENCE [LARGE SCALE GENOMIC DNA]</scope>
</reference>
<keyword evidence="2" id="KW-1185">Reference proteome</keyword>
<reference evidence="1 2" key="5">
    <citation type="journal article" date="1997" name="Virology">
        <title>Analysis of 74 kb of DNA located at the right end of the 330-kb chlorella virus PBCV-1 genome.</title>
        <authorList>
            <person name="Li Y."/>
            <person name="Lu Z."/>
            <person name="Sun L."/>
            <person name="Ropp S."/>
            <person name="Kutish G.F."/>
            <person name="Rock D.L."/>
            <person name="Van Etten J.L."/>
        </authorList>
    </citation>
    <scope>NUCLEOTIDE SEQUENCE [LARGE SCALE GENOMIC DNA]</scope>
</reference>
<gene>
    <name evidence="1" type="primary">a232R</name>
</gene>
<reference evidence="1 2" key="6">
    <citation type="journal article" date="1999" name="Virology">
        <title>Chlorella virus PBCV-1 encodes a functional homospermidine synthase.</title>
        <authorList>
            <person name="Kaiser A."/>
            <person name="Vollmert M."/>
            <person name="Tholl D."/>
            <person name="Graves M.V."/>
            <person name="Gurnon J.R."/>
            <person name="Xing W."/>
            <person name="Lisec A.D."/>
            <person name="Nickerson K.W."/>
            <person name="Van Etten J.L."/>
        </authorList>
    </citation>
    <scope>NUCLEOTIDE SEQUENCE [LARGE SCALE GENOMIC DNA]</scope>
</reference>
<reference evidence="1 2" key="4">
    <citation type="journal article" date="1996" name="Virology">
        <title>Analysis of 76 kb of the chlorella virus PBCV-1 330-kb genome: map positions 182 to 258.</title>
        <authorList>
            <person name="Kutish G.F."/>
            <person name="Li Y."/>
            <person name="Lu Z."/>
            <person name="Furuta M."/>
            <person name="Rock D.L."/>
            <person name="Van Etten J.L."/>
        </authorList>
    </citation>
    <scope>NUCLEOTIDE SEQUENCE [LARGE SCALE GENOMIC DNA]</scope>
</reference>
<evidence type="ECO:0000313" key="1">
    <source>
        <dbReference type="EMBL" id="AAC96600.1"/>
    </source>
</evidence>
<accession>Q84552</accession>
<dbReference type="RefSeq" id="NP_048580.1">
    <property type="nucleotide sequence ID" value="NC_000852.5"/>
</dbReference>
<protein>
    <submittedName>
        <fullName evidence="1">Uncharacterized protein</fullName>
    </submittedName>
</protein>
<reference evidence="1 2" key="2">
    <citation type="journal article" date="1995" name="Virology">
        <title>Analysis of 43 kb of the Chlorella virus PBCV-1 330-kb genome: map positions 45 to 88.</title>
        <authorList>
            <person name="Li Y."/>
            <person name="Lu Z."/>
            <person name="Burbank D.E."/>
            <person name="Kutish G.F."/>
            <person name="Rock D.L."/>
            <person name="Van Etten J.L."/>
        </authorList>
    </citation>
    <scope>NUCLEOTIDE SEQUENCE [LARGE SCALE GENOMIC DNA]</scope>
</reference>
<organismHost>
    <name type="scientific">Chlorella</name>
    <dbReference type="NCBI Taxonomy" id="3071"/>
</organismHost>
<dbReference type="KEGG" id="vg:917918"/>
<organism evidence="1 2">
    <name type="scientific">Paramecium bursaria Chlorella virus 1</name>
    <name type="common">PBCV-1</name>
    <dbReference type="NCBI Taxonomy" id="10506"/>
    <lineage>
        <taxon>Viruses</taxon>
        <taxon>Varidnaviria</taxon>
        <taxon>Bamfordvirae</taxon>
        <taxon>Nucleocytoviricota</taxon>
        <taxon>Megaviricetes</taxon>
        <taxon>Algavirales</taxon>
        <taxon>Phycodnaviridae</taxon>
        <taxon>Chlorovirus</taxon>
        <taxon>Chlorovirus vanettense</taxon>
    </lineage>
</organism>
<evidence type="ECO:0000313" key="2">
    <source>
        <dbReference type="Proteomes" id="UP000000862"/>
    </source>
</evidence>
<dbReference type="EMBL" id="JF411744">
    <property type="protein sequence ID" value="AAC96600.1"/>
    <property type="molecule type" value="Genomic_DNA"/>
</dbReference>
<dbReference type="GeneID" id="917918"/>
<proteinExistence type="predicted"/>
<reference evidence="1 2" key="7">
    <citation type="journal article" date="2000" name="Virology">
        <title>Characterization of a beta-1,3-glucanase encoded by chlorella virus PBCV-1.</title>
        <authorList>
            <person name="Sun L."/>
            <person name="Gurnon J.R."/>
            <person name="Adams B.J."/>
            <person name="Graves M.V."/>
            <person name="Van Etten J.L."/>
        </authorList>
    </citation>
    <scope>NUCLEOTIDE SEQUENCE [LARGE SCALE GENOMIC DNA]</scope>
</reference>